<accession>A0A163MH71</accession>
<reference evidence="2" key="1">
    <citation type="submission" date="2016-04" db="EMBL/GenBank/DDBJ databases">
        <authorList>
            <person name="Evans L.H."/>
            <person name="Alamgir A."/>
            <person name="Owens N."/>
            <person name="Weber N.D."/>
            <person name="Virtaneva K."/>
            <person name="Barbian K."/>
            <person name="Babar A."/>
            <person name="Rosenke K."/>
        </authorList>
    </citation>
    <scope>NUCLEOTIDE SEQUENCE [LARGE SCALE GENOMIC DNA]</scope>
    <source>
        <strain evidence="2">CBS 101.48</strain>
    </source>
</reference>
<evidence type="ECO:0000256" key="1">
    <source>
        <dbReference type="SAM" id="MobiDB-lite"/>
    </source>
</evidence>
<protein>
    <submittedName>
        <fullName evidence="2">Uncharacterized protein</fullName>
    </submittedName>
</protein>
<proteinExistence type="predicted"/>
<feature type="region of interest" description="Disordered" evidence="1">
    <location>
        <begin position="60"/>
        <end position="148"/>
    </location>
</feature>
<sequence length="262" mass="29507">MLRLYSVLQLEHLWSKPSMTRPSPTSATTFTPFPPFFGDDTTIDDDSILDVHPVAVETTEFQEPNQQEWKEERLTTGYTPNKPITPIHHYIRKSPEHQPTTSTSSSSTSLTVSTSDQALSTSLKELSTAPTPPAHEEHKGRYKQDALKAKHQPIHNIHFQQPPYDFLPPLTCDLTSITEENQDQVNDSSLISTSTGSSTFPVTPTSTFSTPMPNIRHTGGRPHHPLKDFKFSERRKNMANKLKRAFSTNHHGKRNNRSVVPS</sequence>
<keyword evidence="3" id="KW-1185">Reference proteome</keyword>
<name>A0A163MH71_ABSGL</name>
<dbReference type="AlphaFoldDB" id="A0A163MH71"/>
<evidence type="ECO:0000313" key="3">
    <source>
        <dbReference type="Proteomes" id="UP000078561"/>
    </source>
</evidence>
<dbReference type="OrthoDB" id="10478222at2759"/>
<dbReference type="EMBL" id="LT554417">
    <property type="protein sequence ID" value="SAM04929.1"/>
    <property type="molecule type" value="Genomic_DNA"/>
</dbReference>
<evidence type="ECO:0000313" key="2">
    <source>
        <dbReference type="EMBL" id="SAM04929.1"/>
    </source>
</evidence>
<feature type="compositionally biased region" description="Low complexity" evidence="1">
    <location>
        <begin position="189"/>
        <end position="211"/>
    </location>
</feature>
<dbReference type="InParanoid" id="A0A163MH71"/>
<organism evidence="2">
    <name type="scientific">Absidia glauca</name>
    <name type="common">Pin mould</name>
    <dbReference type="NCBI Taxonomy" id="4829"/>
    <lineage>
        <taxon>Eukaryota</taxon>
        <taxon>Fungi</taxon>
        <taxon>Fungi incertae sedis</taxon>
        <taxon>Mucoromycota</taxon>
        <taxon>Mucoromycotina</taxon>
        <taxon>Mucoromycetes</taxon>
        <taxon>Mucorales</taxon>
        <taxon>Cunninghamellaceae</taxon>
        <taxon>Absidia</taxon>
    </lineage>
</organism>
<dbReference type="Proteomes" id="UP000078561">
    <property type="component" value="Unassembled WGS sequence"/>
</dbReference>
<gene>
    <name evidence="2" type="primary">ABSGL_10795.1 scaffold 12033</name>
</gene>
<feature type="compositionally biased region" description="Basic and acidic residues" evidence="1">
    <location>
        <begin position="134"/>
        <end position="148"/>
    </location>
</feature>
<feature type="region of interest" description="Disordered" evidence="1">
    <location>
        <begin position="189"/>
        <end position="226"/>
    </location>
</feature>
<feature type="compositionally biased region" description="Polar residues" evidence="1">
    <location>
        <begin position="116"/>
        <end position="129"/>
    </location>
</feature>
<feature type="compositionally biased region" description="Low complexity" evidence="1">
    <location>
        <begin position="100"/>
        <end position="115"/>
    </location>
</feature>